<organism evidence="5 6">
    <name type="scientific">Jiangella rhizosphaerae</name>
    <dbReference type="NCBI Taxonomy" id="2293569"/>
    <lineage>
        <taxon>Bacteria</taxon>
        <taxon>Bacillati</taxon>
        <taxon>Actinomycetota</taxon>
        <taxon>Actinomycetes</taxon>
        <taxon>Jiangellales</taxon>
        <taxon>Jiangellaceae</taxon>
        <taxon>Jiangella</taxon>
    </lineage>
</organism>
<dbReference type="SMART" id="SM00342">
    <property type="entry name" value="HTH_ARAC"/>
    <property type="match status" value="1"/>
</dbReference>
<dbReference type="Pfam" id="PF12833">
    <property type="entry name" value="HTH_18"/>
    <property type="match status" value="1"/>
</dbReference>
<evidence type="ECO:0000256" key="1">
    <source>
        <dbReference type="ARBA" id="ARBA00023015"/>
    </source>
</evidence>
<dbReference type="InterPro" id="IPR018060">
    <property type="entry name" value="HTH_AraC"/>
</dbReference>
<dbReference type="Pfam" id="PF01965">
    <property type="entry name" value="DJ-1_PfpI"/>
    <property type="match status" value="1"/>
</dbReference>
<dbReference type="SUPFAM" id="SSF46689">
    <property type="entry name" value="Homeodomain-like"/>
    <property type="match status" value="2"/>
</dbReference>
<dbReference type="Gene3D" id="1.10.10.60">
    <property type="entry name" value="Homeodomain-like"/>
    <property type="match status" value="1"/>
</dbReference>
<dbReference type="SUPFAM" id="SSF52317">
    <property type="entry name" value="Class I glutamine amidotransferase-like"/>
    <property type="match status" value="1"/>
</dbReference>
<evidence type="ECO:0000259" key="4">
    <source>
        <dbReference type="PROSITE" id="PS01124"/>
    </source>
</evidence>
<dbReference type="PROSITE" id="PS00041">
    <property type="entry name" value="HTH_ARAC_FAMILY_1"/>
    <property type="match status" value="1"/>
</dbReference>
<dbReference type="PANTHER" id="PTHR43130">
    <property type="entry name" value="ARAC-FAMILY TRANSCRIPTIONAL REGULATOR"/>
    <property type="match status" value="1"/>
</dbReference>
<protein>
    <submittedName>
        <fullName evidence="5">Helix-turn-helix domain-containing protein</fullName>
    </submittedName>
</protein>
<proteinExistence type="predicted"/>
<sequence length="330" mass="35254">MHTVVVLALPGVVALELAIPFQVFSTARAAAYRTPRLTGDGRLYDVRIGAPQPSLAATASGGTAFAVAGLEPLEVVEAADTVIVPAAESSAAPPASVLTALRAAHARGARIASICTGAYLLAAAGLLDGRRATTHWAHADDLAARHPAVDVDPRVLFVDDGAVLTAAGVAAGLDLCLHLIRRDHGAAAAAYVARRIVMPPHREGGQAQYRTEADDARDGGELVPTLAWMRSRLADDLQLADIARHASMSTRTLVRRFRQECGTTPLQWLIRQRLDSARELLETTAVPVEEVARRAGFGTSASLRQHFARRLGTSPLRYRRTFRQPERVPA</sequence>
<name>A0A418KPN2_9ACTN</name>
<dbReference type="EMBL" id="QUAL01000148">
    <property type="protein sequence ID" value="RIQ21502.1"/>
    <property type="molecule type" value="Genomic_DNA"/>
</dbReference>
<reference evidence="5 6" key="1">
    <citation type="submission" date="2018-09" db="EMBL/GenBank/DDBJ databases">
        <title>Isolation, diversity and antifungal activity of actinobacteria from wheat.</title>
        <authorList>
            <person name="Han C."/>
        </authorList>
    </citation>
    <scope>NUCLEOTIDE SEQUENCE [LARGE SCALE GENOMIC DNA]</scope>
    <source>
        <strain evidence="5 6">NEAU-YY265</strain>
    </source>
</reference>
<accession>A0A418KPN2</accession>
<dbReference type="PANTHER" id="PTHR43130:SF3">
    <property type="entry name" value="HTH-TYPE TRANSCRIPTIONAL REGULATOR RV1931C"/>
    <property type="match status" value="1"/>
</dbReference>
<evidence type="ECO:0000256" key="3">
    <source>
        <dbReference type="ARBA" id="ARBA00023163"/>
    </source>
</evidence>
<dbReference type="Proteomes" id="UP000284057">
    <property type="component" value="Unassembled WGS sequence"/>
</dbReference>
<keyword evidence="3" id="KW-0804">Transcription</keyword>
<dbReference type="Gene3D" id="3.40.50.880">
    <property type="match status" value="1"/>
</dbReference>
<keyword evidence="1" id="KW-0805">Transcription regulation</keyword>
<evidence type="ECO:0000256" key="2">
    <source>
        <dbReference type="ARBA" id="ARBA00023125"/>
    </source>
</evidence>
<keyword evidence="6" id="KW-1185">Reference proteome</keyword>
<comment type="caution">
    <text evidence="5">The sequence shown here is derived from an EMBL/GenBank/DDBJ whole genome shotgun (WGS) entry which is preliminary data.</text>
</comment>
<dbReference type="InterPro" id="IPR018062">
    <property type="entry name" value="HTH_AraC-typ_CS"/>
</dbReference>
<dbReference type="CDD" id="cd03137">
    <property type="entry name" value="GATase1_AraC_1"/>
    <property type="match status" value="1"/>
</dbReference>
<dbReference type="OrthoDB" id="3194870at2"/>
<evidence type="ECO:0000313" key="5">
    <source>
        <dbReference type="EMBL" id="RIQ21502.1"/>
    </source>
</evidence>
<dbReference type="PROSITE" id="PS01124">
    <property type="entry name" value="HTH_ARAC_FAMILY_2"/>
    <property type="match status" value="1"/>
</dbReference>
<dbReference type="AlphaFoldDB" id="A0A418KPN2"/>
<gene>
    <name evidence="5" type="ORF">DY240_15075</name>
</gene>
<dbReference type="InterPro" id="IPR002818">
    <property type="entry name" value="DJ-1/PfpI"/>
</dbReference>
<dbReference type="RefSeq" id="WP_119660677.1">
    <property type="nucleotide sequence ID" value="NZ_QUAL01000148.1"/>
</dbReference>
<dbReference type="GO" id="GO:0003700">
    <property type="term" value="F:DNA-binding transcription factor activity"/>
    <property type="evidence" value="ECO:0007669"/>
    <property type="project" value="InterPro"/>
</dbReference>
<evidence type="ECO:0000313" key="6">
    <source>
        <dbReference type="Proteomes" id="UP000284057"/>
    </source>
</evidence>
<keyword evidence="2" id="KW-0238">DNA-binding</keyword>
<dbReference type="InterPro" id="IPR052158">
    <property type="entry name" value="INH-QAR"/>
</dbReference>
<dbReference type="InterPro" id="IPR009057">
    <property type="entry name" value="Homeodomain-like_sf"/>
</dbReference>
<dbReference type="InterPro" id="IPR029062">
    <property type="entry name" value="Class_I_gatase-like"/>
</dbReference>
<feature type="domain" description="HTH araC/xylS-type" evidence="4">
    <location>
        <begin position="223"/>
        <end position="321"/>
    </location>
</feature>
<dbReference type="GO" id="GO:0043565">
    <property type="term" value="F:sequence-specific DNA binding"/>
    <property type="evidence" value="ECO:0007669"/>
    <property type="project" value="InterPro"/>
</dbReference>